<name>A0ABV8JQ25_9FLAO</name>
<comment type="caution">
    <text evidence="1">The sequence shown here is derived from an EMBL/GenBank/DDBJ whole genome shotgun (WGS) entry which is preliminary data.</text>
</comment>
<gene>
    <name evidence="1" type="ORF">ACFOUT_03130</name>
</gene>
<sequence>MCYDLKTQLETQLRRAKRDGNLHTIEEIMEKLVPLTDLLIHHTYGFKHPAVVIYTNEDLHYPVVSTWGLIPFWVKDEK</sequence>
<protein>
    <submittedName>
        <fullName evidence="1">Uncharacterized protein</fullName>
    </submittedName>
</protein>
<reference evidence="2" key="1">
    <citation type="journal article" date="2019" name="Int. J. Syst. Evol. Microbiol.">
        <title>The Global Catalogue of Microorganisms (GCM) 10K type strain sequencing project: providing services to taxonomists for standard genome sequencing and annotation.</title>
        <authorList>
            <consortium name="The Broad Institute Genomics Platform"/>
            <consortium name="The Broad Institute Genome Sequencing Center for Infectious Disease"/>
            <person name="Wu L."/>
            <person name="Ma J."/>
        </authorList>
    </citation>
    <scope>NUCLEOTIDE SEQUENCE [LARGE SCALE GENOMIC DNA]</scope>
    <source>
        <strain evidence="2">CECT 7477</strain>
    </source>
</reference>
<dbReference type="RefSeq" id="WP_225621211.1">
    <property type="nucleotide sequence ID" value="NZ_JACYFJ010000003.1"/>
</dbReference>
<keyword evidence="2" id="KW-1185">Reference proteome</keyword>
<organism evidence="1 2">
    <name type="scientific">Euzebyella saccharophila</name>
    <dbReference type="NCBI Taxonomy" id="679664"/>
    <lineage>
        <taxon>Bacteria</taxon>
        <taxon>Pseudomonadati</taxon>
        <taxon>Bacteroidota</taxon>
        <taxon>Flavobacteriia</taxon>
        <taxon>Flavobacteriales</taxon>
        <taxon>Flavobacteriaceae</taxon>
        <taxon>Euzebyella</taxon>
    </lineage>
</organism>
<dbReference type="EMBL" id="JBHSAW010000003">
    <property type="protein sequence ID" value="MFC4094849.1"/>
    <property type="molecule type" value="Genomic_DNA"/>
</dbReference>
<accession>A0ABV8JQ25</accession>
<evidence type="ECO:0000313" key="2">
    <source>
        <dbReference type="Proteomes" id="UP001595814"/>
    </source>
</evidence>
<proteinExistence type="predicted"/>
<evidence type="ECO:0000313" key="1">
    <source>
        <dbReference type="EMBL" id="MFC4094849.1"/>
    </source>
</evidence>
<dbReference type="Proteomes" id="UP001595814">
    <property type="component" value="Unassembled WGS sequence"/>
</dbReference>